<evidence type="ECO:0000313" key="2">
    <source>
        <dbReference type="EMBL" id="MCK8479426.1"/>
    </source>
</evidence>
<protein>
    <submittedName>
        <fullName evidence="2">Uncharacterized protein</fullName>
    </submittedName>
</protein>
<evidence type="ECO:0000313" key="3">
    <source>
        <dbReference type="Proteomes" id="UP001203687"/>
    </source>
</evidence>
<sequence length="59" mass="6429">MPTKNTLALLFSGLIVAGFFVSGVFDILDYLIVKALLFSAFAALAFYLVLIVIKKSESK</sequence>
<dbReference type="RefSeq" id="WP_204345970.1">
    <property type="nucleotide sequence ID" value="NZ_JACNMJ010000005.1"/>
</dbReference>
<keyword evidence="1" id="KW-0472">Membrane</keyword>
<dbReference type="EMBL" id="JALPQF010000002">
    <property type="protein sequence ID" value="MCK8479426.1"/>
    <property type="molecule type" value="Genomic_DNA"/>
</dbReference>
<keyword evidence="3" id="KW-1185">Reference proteome</keyword>
<dbReference type="Proteomes" id="UP001203687">
    <property type="component" value="Unassembled WGS sequence"/>
</dbReference>
<organism evidence="2 3">
    <name type="scientific">Psychroserpens algicola</name>
    <dbReference type="NCBI Taxonomy" id="1719034"/>
    <lineage>
        <taxon>Bacteria</taxon>
        <taxon>Pseudomonadati</taxon>
        <taxon>Bacteroidota</taxon>
        <taxon>Flavobacteriia</taxon>
        <taxon>Flavobacteriales</taxon>
        <taxon>Flavobacteriaceae</taxon>
        <taxon>Psychroserpens</taxon>
    </lineage>
</organism>
<reference evidence="2" key="1">
    <citation type="submission" date="2022-04" db="EMBL/GenBank/DDBJ databases">
        <authorList>
            <person name="Ren T."/>
        </authorList>
    </citation>
    <scope>NUCLEOTIDE SEQUENCE</scope>
    <source>
        <strain evidence="2">F63249</strain>
    </source>
</reference>
<feature type="transmembrane region" description="Helical" evidence="1">
    <location>
        <begin position="31"/>
        <end position="53"/>
    </location>
</feature>
<name>A0ABT0H4Y7_9FLAO</name>
<gene>
    <name evidence="2" type="ORF">MUY34_02275</name>
</gene>
<keyword evidence="1" id="KW-0812">Transmembrane</keyword>
<feature type="transmembrane region" description="Helical" evidence="1">
    <location>
        <begin position="7"/>
        <end position="25"/>
    </location>
</feature>
<keyword evidence="1" id="KW-1133">Transmembrane helix</keyword>
<evidence type="ECO:0000256" key="1">
    <source>
        <dbReference type="SAM" id="Phobius"/>
    </source>
</evidence>
<comment type="caution">
    <text evidence="2">The sequence shown here is derived from an EMBL/GenBank/DDBJ whole genome shotgun (WGS) entry which is preliminary data.</text>
</comment>
<accession>A0ABT0H4Y7</accession>
<proteinExistence type="predicted"/>